<dbReference type="SMART" id="SM00347">
    <property type="entry name" value="HTH_MARR"/>
    <property type="match status" value="1"/>
</dbReference>
<proteinExistence type="predicted"/>
<evidence type="ECO:0000256" key="2">
    <source>
        <dbReference type="ARBA" id="ARBA00023125"/>
    </source>
</evidence>
<gene>
    <name evidence="5" type="ORF">ERX35_005600</name>
</gene>
<dbReference type="InterPro" id="IPR036390">
    <property type="entry name" value="WH_DNA-bd_sf"/>
</dbReference>
<dbReference type="Pfam" id="PF12802">
    <property type="entry name" value="MarR_2"/>
    <property type="match status" value="1"/>
</dbReference>
<dbReference type="PANTHER" id="PTHR42756:SF1">
    <property type="entry name" value="TRANSCRIPTIONAL REPRESSOR OF EMRAB OPERON"/>
    <property type="match status" value="1"/>
</dbReference>
<dbReference type="InterPro" id="IPR000835">
    <property type="entry name" value="HTH_MarR-typ"/>
</dbReference>
<dbReference type="InterPro" id="IPR036388">
    <property type="entry name" value="WH-like_DNA-bd_sf"/>
</dbReference>
<evidence type="ECO:0000256" key="3">
    <source>
        <dbReference type="ARBA" id="ARBA00023163"/>
    </source>
</evidence>
<evidence type="ECO:0000259" key="4">
    <source>
        <dbReference type="PROSITE" id="PS50995"/>
    </source>
</evidence>
<feature type="domain" description="HTH marR-type" evidence="4">
    <location>
        <begin position="1"/>
        <end position="136"/>
    </location>
</feature>
<dbReference type="PROSITE" id="PS50995">
    <property type="entry name" value="HTH_MARR_2"/>
    <property type="match status" value="1"/>
</dbReference>
<dbReference type="Gene3D" id="1.10.10.10">
    <property type="entry name" value="Winged helix-like DNA-binding domain superfamily/Winged helix DNA-binding domain"/>
    <property type="match status" value="1"/>
</dbReference>
<evidence type="ECO:0000313" key="6">
    <source>
        <dbReference type="Proteomes" id="UP000295735"/>
    </source>
</evidence>
<reference evidence="5 6" key="1">
    <citation type="submission" date="2019-09" db="EMBL/GenBank/DDBJ databases">
        <authorList>
            <person name="Mazhar S."/>
            <person name="Altermann E."/>
            <person name="Hill C."/>
            <person name="Mcauliffe O."/>
        </authorList>
    </citation>
    <scope>NUCLEOTIDE SEQUENCE [LARGE SCALE GENOMIC DNA]</scope>
    <source>
        <strain evidence="5 6">ATCC 51831</strain>
    </source>
</reference>
<dbReference type="Proteomes" id="UP000295735">
    <property type="component" value="Unassembled WGS sequence"/>
</dbReference>
<dbReference type="EMBL" id="SCWC02000003">
    <property type="protein sequence ID" value="KAA1039551.1"/>
    <property type="molecule type" value="Genomic_DNA"/>
</dbReference>
<dbReference type="RefSeq" id="WP_149458946.1">
    <property type="nucleotide sequence ID" value="NZ_SCWC02000003.1"/>
</dbReference>
<dbReference type="SUPFAM" id="SSF46785">
    <property type="entry name" value="Winged helix' DNA-binding domain"/>
    <property type="match status" value="1"/>
</dbReference>
<dbReference type="PRINTS" id="PR00598">
    <property type="entry name" value="HTHMARR"/>
</dbReference>
<protein>
    <submittedName>
        <fullName evidence="5">MarR family transcriptional regulator</fullName>
    </submittedName>
</protein>
<dbReference type="PANTHER" id="PTHR42756">
    <property type="entry name" value="TRANSCRIPTIONAL REGULATOR, MARR"/>
    <property type="match status" value="1"/>
</dbReference>
<keyword evidence="2" id="KW-0238">DNA-binding</keyword>
<sequence length="139" mass="16181">MELKFQMLLRTLGHLQIQKGNQKLLEYDITGEQGHALGFINDRQQEGLTQNELQQRFGRRGSTISSILKNLEKKHLIYRETDPSDERRKLLFITNEGKALVEDFNSVFEEMETTLTKNMTPGQQAMLEELLNQMIDNLK</sequence>
<keyword evidence="3" id="KW-0804">Transcription</keyword>
<keyword evidence="6" id="KW-1185">Reference proteome</keyword>
<name>A0ABQ6R8R3_9STAP</name>
<organism evidence="5 6">
    <name type="scientific">Macrococcus equipercicus</name>
    <dbReference type="NCBI Taxonomy" id="69967"/>
    <lineage>
        <taxon>Bacteria</taxon>
        <taxon>Bacillati</taxon>
        <taxon>Bacillota</taxon>
        <taxon>Bacilli</taxon>
        <taxon>Bacillales</taxon>
        <taxon>Staphylococcaceae</taxon>
        <taxon>Macrococcus</taxon>
    </lineage>
</organism>
<accession>A0ABQ6R8R3</accession>
<evidence type="ECO:0000256" key="1">
    <source>
        <dbReference type="ARBA" id="ARBA00023015"/>
    </source>
</evidence>
<evidence type="ECO:0000313" key="5">
    <source>
        <dbReference type="EMBL" id="KAA1039551.1"/>
    </source>
</evidence>
<comment type="caution">
    <text evidence="5">The sequence shown here is derived from an EMBL/GenBank/DDBJ whole genome shotgun (WGS) entry which is preliminary data.</text>
</comment>
<keyword evidence="1" id="KW-0805">Transcription regulation</keyword>